<dbReference type="InterPro" id="IPR003959">
    <property type="entry name" value="ATPase_AAA_core"/>
</dbReference>
<comment type="similarity">
    <text evidence="1">Belongs to the ClpA/ClpB family.</text>
</comment>
<dbReference type="PANTHER" id="PTHR11638:SF184">
    <property type="entry name" value="ATPASE WITH CHAPERONE ACTIVITY"/>
    <property type="match status" value="1"/>
</dbReference>
<evidence type="ECO:0000313" key="8">
    <source>
        <dbReference type="EMBL" id="APX12005.1"/>
    </source>
</evidence>
<dbReference type="Gene3D" id="1.10.1780.10">
    <property type="entry name" value="Clp, N-terminal domain"/>
    <property type="match status" value="1"/>
</dbReference>
<keyword evidence="2 6" id="KW-0677">Repeat</keyword>
<dbReference type="CDD" id="cd19499">
    <property type="entry name" value="RecA-like_ClpB_Hsp104-like"/>
    <property type="match status" value="1"/>
</dbReference>
<dbReference type="PROSITE" id="PS51903">
    <property type="entry name" value="CLP_R"/>
    <property type="match status" value="1"/>
</dbReference>
<dbReference type="InterPro" id="IPR018368">
    <property type="entry name" value="ClpA/B_CS1"/>
</dbReference>
<dbReference type="InterPro" id="IPR036628">
    <property type="entry name" value="Clp_N_dom_sf"/>
</dbReference>
<dbReference type="PROSITE" id="PS00870">
    <property type="entry name" value="CLPAB_1"/>
    <property type="match status" value="1"/>
</dbReference>
<dbReference type="Pfam" id="PF00004">
    <property type="entry name" value="AAA"/>
    <property type="match status" value="1"/>
</dbReference>
<dbReference type="InterPro" id="IPR003593">
    <property type="entry name" value="AAA+_ATPase"/>
</dbReference>
<dbReference type="InterPro" id="IPR019489">
    <property type="entry name" value="Clp_ATPase_C"/>
</dbReference>
<keyword evidence="9" id="KW-1185">Reference proteome</keyword>
<dbReference type="Pfam" id="PF07724">
    <property type="entry name" value="AAA_2"/>
    <property type="match status" value="1"/>
</dbReference>
<dbReference type="SUPFAM" id="SSF52540">
    <property type="entry name" value="P-loop containing nucleoside triphosphate hydrolases"/>
    <property type="match status" value="2"/>
</dbReference>
<dbReference type="Pfam" id="PF02861">
    <property type="entry name" value="Clp_N"/>
    <property type="match status" value="1"/>
</dbReference>
<dbReference type="InterPro" id="IPR041546">
    <property type="entry name" value="ClpA/ClpB_AAA_lid"/>
</dbReference>
<evidence type="ECO:0000256" key="5">
    <source>
        <dbReference type="ARBA" id="ARBA00023186"/>
    </source>
</evidence>
<accession>A0A1P8MVB2</accession>
<dbReference type="Pfam" id="PF17871">
    <property type="entry name" value="AAA_lid_9"/>
    <property type="match status" value="1"/>
</dbReference>
<proteinExistence type="inferred from homology"/>
<dbReference type="NCBIfam" id="TIGR03345">
    <property type="entry name" value="VI_ClpV1"/>
    <property type="match status" value="1"/>
</dbReference>
<feature type="domain" description="Clp R" evidence="7">
    <location>
        <begin position="10"/>
        <end position="149"/>
    </location>
</feature>
<dbReference type="InterPro" id="IPR017729">
    <property type="entry name" value="ATPase_T6SS_ClpV1"/>
</dbReference>
<gene>
    <name evidence="8" type="ORF">BWR18_10185</name>
</gene>
<protein>
    <submittedName>
        <fullName evidence="8">ClpV1 family T6SS ATPase</fullName>
    </submittedName>
</protein>
<dbReference type="InterPro" id="IPR050130">
    <property type="entry name" value="ClpA_ClpB"/>
</dbReference>
<dbReference type="GO" id="GO:0016887">
    <property type="term" value="F:ATP hydrolysis activity"/>
    <property type="evidence" value="ECO:0007669"/>
    <property type="project" value="InterPro"/>
</dbReference>
<evidence type="ECO:0000256" key="1">
    <source>
        <dbReference type="ARBA" id="ARBA00008675"/>
    </source>
</evidence>
<dbReference type="InterPro" id="IPR027417">
    <property type="entry name" value="P-loop_NTPase"/>
</dbReference>
<keyword evidence="3" id="KW-0547">Nucleotide-binding</keyword>
<sequence>MPEIDLHILISRLAPDVAATLEAAAGIAVRNGHGTIEPEHWIVALCNSNMAAAAIEAAGANPAEVRAEAQGAVDALTRGAAATPTMACSVVDLARESWTAASLRFAQRLVSAEILLHVLTNDTALRANLRRTAPTLLTLNKSVLEDRIAAAADTPVQSDPQPTVRGEDFIALYTQDLTAQAREGKMDRIVGRNSELRQMVDILLRRRQNNPILLGEAGVGKTAVVEAFAMMIAEGLAPGPLKDVTLYMLDLNLLQAGAGVKGEFERRLTGILDQVKATTSPVILFIDEAHGLIGAGGQAGQGDAANILKPALARGELRTIAATTWGEYKKYFEKDAALTRRFQPIKVDEPDIETAVRMMRAVAGKFEAHHGVSIRESALRAAVELSARYLPERQLPDKAVSVIDTAAAAVRLSRDVAPEALERHRIEAEHLSVEIDRLEGEPSVSGAKDTSLKSLRTAHAVEESAARAVAVQLERQRALAAKADAVAAAGHADLPRLAEAEKALAKAAGEDPLVHRVVDAEAVAQVIGRWTGVPTGRLMRSQIDAVGTLDQRLKARVLGQDAAIDALCRAMRVARAQLGDARRPQGVFLLAGMSGVGKTETALALADELYGGQQALSVINMSEFKEEHKVSLLMGSPPGYVGYGEGGVLTEAVRRRPYGVLLLDEIDKAHPAVQDIFYQVFDKGVLRDGEGRDVDFRNTTILMTANSGTETLATLAEDPDAMPSPDSLPDLIRPELLTQFKPAFLGRLTVVPYQPLDTETLKGIVDLQITRIADRLAANYDAQLKITDAARDTLGARAKSSETGARAIEAMISQKALPQLADLFLDSVTRGLVPRAVEMGVDESGEITVAALGKRRRLAG</sequence>
<evidence type="ECO:0000256" key="2">
    <source>
        <dbReference type="ARBA" id="ARBA00022737"/>
    </source>
</evidence>
<dbReference type="Proteomes" id="UP000186336">
    <property type="component" value="Chromosome"/>
</dbReference>
<dbReference type="Gene3D" id="1.10.8.60">
    <property type="match status" value="1"/>
</dbReference>
<dbReference type="CDD" id="cd00009">
    <property type="entry name" value="AAA"/>
    <property type="match status" value="1"/>
</dbReference>
<dbReference type="InterPro" id="IPR004176">
    <property type="entry name" value="Clp_R_N"/>
</dbReference>
<dbReference type="RefSeq" id="WP_076627970.1">
    <property type="nucleotide sequence ID" value="NZ_CP019312.1"/>
</dbReference>
<keyword evidence="5" id="KW-0143">Chaperone</keyword>
<dbReference type="Gene3D" id="3.40.50.300">
    <property type="entry name" value="P-loop containing nucleotide triphosphate hydrolases"/>
    <property type="match status" value="3"/>
</dbReference>
<dbReference type="GO" id="GO:0034605">
    <property type="term" value="P:cellular response to heat"/>
    <property type="evidence" value="ECO:0007669"/>
    <property type="project" value="TreeGrafter"/>
</dbReference>
<dbReference type="STRING" id="299262.BWR18_10185"/>
<dbReference type="Pfam" id="PF10431">
    <property type="entry name" value="ClpB_D2-small"/>
    <property type="match status" value="1"/>
</dbReference>
<keyword evidence="4" id="KW-0067">ATP-binding</keyword>
<dbReference type="GO" id="GO:0005524">
    <property type="term" value="F:ATP binding"/>
    <property type="evidence" value="ECO:0007669"/>
    <property type="project" value="UniProtKB-KW"/>
</dbReference>
<reference evidence="8 9" key="1">
    <citation type="submission" date="2017-01" db="EMBL/GenBank/DDBJ databases">
        <title>Complete genome of Tateyamaria omphalii DOK1-4 isolated from seawater in Dokdo.</title>
        <authorList>
            <person name="Kim J.H."/>
            <person name="Chi W.-J."/>
        </authorList>
    </citation>
    <scope>NUCLEOTIDE SEQUENCE [LARGE SCALE GENOMIC DNA]</scope>
    <source>
        <strain evidence="8 9">DOK1-4</strain>
    </source>
</reference>
<organism evidence="8 9">
    <name type="scientific">Tateyamaria omphalii</name>
    <dbReference type="NCBI Taxonomy" id="299262"/>
    <lineage>
        <taxon>Bacteria</taxon>
        <taxon>Pseudomonadati</taxon>
        <taxon>Pseudomonadota</taxon>
        <taxon>Alphaproteobacteria</taxon>
        <taxon>Rhodobacterales</taxon>
        <taxon>Roseobacteraceae</taxon>
        <taxon>Tateyamaria</taxon>
    </lineage>
</organism>
<dbReference type="SMART" id="SM01086">
    <property type="entry name" value="ClpB_D2-small"/>
    <property type="match status" value="1"/>
</dbReference>
<evidence type="ECO:0000256" key="6">
    <source>
        <dbReference type="PROSITE-ProRule" id="PRU01251"/>
    </source>
</evidence>
<evidence type="ECO:0000259" key="7">
    <source>
        <dbReference type="PROSITE" id="PS51903"/>
    </source>
</evidence>
<dbReference type="PANTHER" id="PTHR11638">
    <property type="entry name" value="ATP-DEPENDENT CLP PROTEASE"/>
    <property type="match status" value="1"/>
</dbReference>
<dbReference type="SMART" id="SM00382">
    <property type="entry name" value="AAA"/>
    <property type="match status" value="2"/>
</dbReference>
<evidence type="ECO:0000256" key="4">
    <source>
        <dbReference type="ARBA" id="ARBA00022840"/>
    </source>
</evidence>
<evidence type="ECO:0000256" key="3">
    <source>
        <dbReference type="ARBA" id="ARBA00022741"/>
    </source>
</evidence>
<dbReference type="PRINTS" id="PR00300">
    <property type="entry name" value="CLPPROTEASEA"/>
</dbReference>
<dbReference type="SUPFAM" id="SSF81923">
    <property type="entry name" value="Double Clp-N motif"/>
    <property type="match status" value="1"/>
</dbReference>
<dbReference type="InterPro" id="IPR001270">
    <property type="entry name" value="ClpA/B"/>
</dbReference>
<dbReference type="AlphaFoldDB" id="A0A1P8MVB2"/>
<name>A0A1P8MVB2_9RHOB</name>
<dbReference type="OrthoDB" id="9803641at2"/>
<dbReference type="GO" id="GO:0005737">
    <property type="term" value="C:cytoplasm"/>
    <property type="evidence" value="ECO:0007669"/>
    <property type="project" value="TreeGrafter"/>
</dbReference>
<evidence type="ECO:0000313" key="9">
    <source>
        <dbReference type="Proteomes" id="UP000186336"/>
    </source>
</evidence>
<dbReference type="KEGG" id="tom:BWR18_10185"/>
<dbReference type="EMBL" id="CP019312">
    <property type="protein sequence ID" value="APX12005.1"/>
    <property type="molecule type" value="Genomic_DNA"/>
</dbReference>